<evidence type="ECO:0000256" key="1">
    <source>
        <dbReference type="ARBA" id="ARBA00004609"/>
    </source>
</evidence>
<keyword evidence="10" id="KW-1185">Reference proteome</keyword>
<keyword evidence="3" id="KW-0336">GPI-anchor</keyword>
<dbReference type="Gene3D" id="1.20.58.1040">
    <property type="match status" value="1"/>
</dbReference>
<dbReference type="EMBL" id="LR743596">
    <property type="protein sequence ID" value="CAA2625434.1"/>
    <property type="molecule type" value="Genomic_DNA"/>
</dbReference>
<dbReference type="FunFam" id="1.20.58.1040:FF:000001">
    <property type="entry name" value="Glucan endo-1,3-beta-glucosidase 4"/>
    <property type="match status" value="1"/>
</dbReference>
<keyword evidence="5" id="KW-0472">Membrane</keyword>
<evidence type="ECO:0000256" key="7">
    <source>
        <dbReference type="ARBA" id="ARBA00023180"/>
    </source>
</evidence>
<dbReference type="InterPro" id="IPR044788">
    <property type="entry name" value="X8_dom_prot"/>
</dbReference>
<dbReference type="EMBL" id="CACRZD030000009">
    <property type="protein sequence ID" value="CAA6664811.1"/>
    <property type="molecule type" value="Genomic_DNA"/>
</dbReference>
<dbReference type="Proteomes" id="UP001189122">
    <property type="component" value="Unassembled WGS sequence"/>
</dbReference>
<dbReference type="AlphaFoldDB" id="A0A7I8J424"/>
<evidence type="ECO:0000256" key="5">
    <source>
        <dbReference type="ARBA" id="ARBA00023136"/>
    </source>
</evidence>
<keyword evidence="4" id="KW-0732">Signal</keyword>
<keyword evidence="3" id="KW-0449">Lipoprotein</keyword>
<evidence type="ECO:0000313" key="10">
    <source>
        <dbReference type="Proteomes" id="UP001189122"/>
    </source>
</evidence>
<dbReference type="InterPro" id="IPR012946">
    <property type="entry name" value="X8"/>
</dbReference>
<dbReference type="SMART" id="SM00768">
    <property type="entry name" value="X8"/>
    <property type="match status" value="1"/>
</dbReference>
<dbReference type="GO" id="GO:0005886">
    <property type="term" value="C:plasma membrane"/>
    <property type="evidence" value="ECO:0007669"/>
    <property type="project" value="UniProtKB-SubCell"/>
</dbReference>
<dbReference type="PANTHER" id="PTHR31044">
    <property type="entry name" value="BETA-1,3 GLUCANASE"/>
    <property type="match status" value="1"/>
</dbReference>
<keyword evidence="6" id="KW-1015">Disulfide bond</keyword>
<proteinExistence type="predicted"/>
<dbReference type="Pfam" id="PF07983">
    <property type="entry name" value="X8"/>
    <property type="match status" value="1"/>
</dbReference>
<keyword evidence="7" id="KW-0325">Glycoprotein</keyword>
<comment type="subcellular location">
    <subcellularLocation>
        <location evidence="1">Cell membrane</location>
        <topology evidence="1">Lipid-anchor</topology>
        <topology evidence="1">GPI-anchor</topology>
    </subcellularLocation>
</comment>
<reference evidence="9 10" key="1">
    <citation type="submission" date="2019-12" db="EMBL/GenBank/DDBJ databases">
        <authorList>
            <person name="Scholz U."/>
            <person name="Mascher M."/>
            <person name="Fiebig A."/>
        </authorList>
    </citation>
    <scope>NUCLEOTIDE SEQUENCE</scope>
</reference>
<dbReference type="GO" id="GO:0098552">
    <property type="term" value="C:side of membrane"/>
    <property type="evidence" value="ECO:0007669"/>
    <property type="project" value="UniProtKB-KW"/>
</dbReference>
<dbReference type="GO" id="GO:0009506">
    <property type="term" value="C:plasmodesma"/>
    <property type="evidence" value="ECO:0007669"/>
    <property type="project" value="UniProtKB-ARBA"/>
</dbReference>
<evidence type="ECO:0000256" key="4">
    <source>
        <dbReference type="ARBA" id="ARBA00022729"/>
    </source>
</evidence>
<dbReference type="PANTHER" id="PTHR31044:SF52">
    <property type="entry name" value="OS01G0631500 PROTEIN"/>
    <property type="match status" value="1"/>
</dbReference>
<sequence length="103" mass="10837">MGAGEVLANDTAEETFCVARGGVDEKMLQAALDWACGPGKVDCGVLLQGKACYDPDTVEAHATYAFNAYYHRMGMAAGTCYFNGVAVVTTTDPSHDSCAFTGR</sequence>
<evidence type="ECO:0000256" key="2">
    <source>
        <dbReference type="ARBA" id="ARBA00022475"/>
    </source>
</evidence>
<keyword evidence="2" id="KW-1003">Cell membrane</keyword>
<gene>
    <name evidence="9" type="ORF">SI7747_09011200</name>
</gene>
<evidence type="ECO:0000259" key="8">
    <source>
        <dbReference type="SMART" id="SM00768"/>
    </source>
</evidence>
<organism evidence="9">
    <name type="scientific">Spirodela intermedia</name>
    <name type="common">Intermediate duckweed</name>
    <dbReference type="NCBI Taxonomy" id="51605"/>
    <lineage>
        <taxon>Eukaryota</taxon>
        <taxon>Viridiplantae</taxon>
        <taxon>Streptophyta</taxon>
        <taxon>Embryophyta</taxon>
        <taxon>Tracheophyta</taxon>
        <taxon>Spermatophyta</taxon>
        <taxon>Magnoliopsida</taxon>
        <taxon>Liliopsida</taxon>
        <taxon>Araceae</taxon>
        <taxon>Lemnoideae</taxon>
        <taxon>Spirodela</taxon>
    </lineage>
</organism>
<evidence type="ECO:0000256" key="6">
    <source>
        <dbReference type="ARBA" id="ARBA00023157"/>
    </source>
</evidence>
<accession>A0A7I8J424</accession>
<name>A0A7I8J424_SPIIN</name>
<evidence type="ECO:0000313" key="9">
    <source>
        <dbReference type="EMBL" id="CAA2625434.1"/>
    </source>
</evidence>
<feature type="domain" description="X8" evidence="8">
    <location>
        <begin position="15"/>
        <end position="100"/>
    </location>
</feature>
<protein>
    <recommendedName>
        <fullName evidence="8">X8 domain-containing protein</fullName>
    </recommendedName>
</protein>
<evidence type="ECO:0000256" key="3">
    <source>
        <dbReference type="ARBA" id="ARBA00022622"/>
    </source>
</evidence>